<evidence type="ECO:0000313" key="2">
    <source>
        <dbReference type="Proteomes" id="UP000837675"/>
    </source>
</evidence>
<sequence length="119" mass="13664">MISLYKQAVDLLPESDLLKKELISALLTSPTQSDWKKAENLLSQFNDKKVDGFVLEKTALTKAKLGHRLESYIYSAKAALFFEDKAKAKRFLLLQSKKDRYQKIQEDIIDIEESLNNTP</sequence>
<name>A0A8S4BW09_9ACAR</name>
<comment type="caution">
    <text evidence="1">The sequence shown here is derived from an EMBL/GenBank/DDBJ whole genome shotgun (WGS) entry which is preliminary data.</text>
</comment>
<accession>A0A8S4BW09</accession>
<evidence type="ECO:0000313" key="1">
    <source>
        <dbReference type="EMBL" id="CAG7591642.1"/>
    </source>
</evidence>
<dbReference type="AlphaFoldDB" id="A0A8S4BW09"/>
<gene>
    <name evidence="1" type="ORF">MHYMCMPASI_00464</name>
</gene>
<reference evidence="1" key="1">
    <citation type="submission" date="2021-06" db="EMBL/GenBank/DDBJ databases">
        <authorList>
            <person name="Nardi T."/>
            <person name="Nardi T."/>
        </authorList>
    </citation>
    <scope>NUCLEOTIDE SEQUENCE</scope>
</reference>
<proteinExistence type="predicted"/>
<keyword evidence="2" id="KW-1185">Reference proteome</keyword>
<organism evidence="1 2">
    <name type="scientific">Hyalomma marginatum</name>
    <dbReference type="NCBI Taxonomy" id="34627"/>
    <lineage>
        <taxon>Eukaryota</taxon>
        <taxon>Metazoa</taxon>
        <taxon>Ecdysozoa</taxon>
        <taxon>Arthropoda</taxon>
        <taxon>Chelicerata</taxon>
        <taxon>Arachnida</taxon>
        <taxon>Acari</taxon>
        <taxon>Parasitiformes</taxon>
        <taxon>Ixodida</taxon>
        <taxon>Ixodoidea</taxon>
        <taxon>Ixodidae</taxon>
        <taxon>Hyalomminae</taxon>
        <taxon>Hyalomma</taxon>
    </lineage>
</organism>
<dbReference type="EMBL" id="CAJVAF010000203">
    <property type="protein sequence ID" value="CAG7591642.1"/>
    <property type="molecule type" value="Genomic_DNA"/>
</dbReference>
<dbReference type="Proteomes" id="UP000837675">
    <property type="component" value="Unassembled WGS sequence"/>
</dbReference>
<protein>
    <submittedName>
        <fullName evidence="1">Peptidase M48</fullName>
    </submittedName>
</protein>